<evidence type="ECO:0000313" key="2">
    <source>
        <dbReference type="EMBL" id="KAJ7359023.1"/>
    </source>
</evidence>
<dbReference type="OrthoDB" id="6014567at2759"/>
<evidence type="ECO:0000256" key="1">
    <source>
        <dbReference type="SAM" id="MobiDB-lite"/>
    </source>
</evidence>
<dbReference type="Proteomes" id="UP001163046">
    <property type="component" value="Unassembled WGS sequence"/>
</dbReference>
<organism evidence="2 3">
    <name type="scientific">Desmophyllum pertusum</name>
    <dbReference type="NCBI Taxonomy" id="174260"/>
    <lineage>
        <taxon>Eukaryota</taxon>
        <taxon>Metazoa</taxon>
        <taxon>Cnidaria</taxon>
        <taxon>Anthozoa</taxon>
        <taxon>Hexacorallia</taxon>
        <taxon>Scleractinia</taxon>
        <taxon>Caryophylliina</taxon>
        <taxon>Caryophylliidae</taxon>
        <taxon>Desmophyllum</taxon>
    </lineage>
</organism>
<proteinExistence type="predicted"/>
<feature type="compositionally biased region" description="Basic and acidic residues" evidence="1">
    <location>
        <begin position="233"/>
        <end position="253"/>
    </location>
</feature>
<comment type="caution">
    <text evidence="2">The sequence shown here is derived from an EMBL/GenBank/DDBJ whole genome shotgun (WGS) entry which is preliminary data.</text>
</comment>
<feature type="compositionally biased region" description="Polar residues" evidence="1">
    <location>
        <begin position="270"/>
        <end position="283"/>
    </location>
</feature>
<gene>
    <name evidence="2" type="ORF">OS493_019930</name>
</gene>
<protein>
    <submittedName>
        <fullName evidence="2">Uncharacterized protein</fullName>
    </submittedName>
</protein>
<keyword evidence="3" id="KW-1185">Reference proteome</keyword>
<feature type="region of interest" description="Disordered" evidence="1">
    <location>
        <begin position="121"/>
        <end position="296"/>
    </location>
</feature>
<name>A0A9X0CJP5_9CNID</name>
<sequence>MEKLHKDSKEAPNKVDVVRWLRFLYESNDILDNEIDELFQLGGALFILAAQYIVARTVIRSPEAYAEIVQTDNGSDADFKREGTIKGMVEFISDECCRSKKPMKRSSEERLRMLNVFDDMLEDSGASSPSPSSSKPRSLDSGISAPPSPLDDIVSRTTGDVNRSRNRLAFTPSPEESSSSSSSPSSSDSETSGDFAKAPAKSPAKPSKNAAKDSHSKTDKASARTPAKSSETQNKDSPSKGKSSKKETNDSPSKKTKASSPSLAKLFKTKTLTAPLTRQSEPVQASPRKTKQMRTC</sequence>
<reference evidence="2" key="1">
    <citation type="submission" date="2023-01" db="EMBL/GenBank/DDBJ databases">
        <title>Genome assembly of the deep-sea coral Lophelia pertusa.</title>
        <authorList>
            <person name="Herrera S."/>
            <person name="Cordes E."/>
        </authorList>
    </citation>
    <scope>NUCLEOTIDE SEQUENCE</scope>
    <source>
        <strain evidence="2">USNM1676648</strain>
        <tissue evidence="2">Polyp</tissue>
    </source>
</reference>
<dbReference type="AlphaFoldDB" id="A0A9X0CJP5"/>
<feature type="compositionally biased region" description="Low complexity" evidence="1">
    <location>
        <begin position="124"/>
        <end position="141"/>
    </location>
</feature>
<evidence type="ECO:0000313" key="3">
    <source>
        <dbReference type="Proteomes" id="UP001163046"/>
    </source>
</evidence>
<dbReference type="EMBL" id="MU827313">
    <property type="protein sequence ID" value="KAJ7359023.1"/>
    <property type="molecule type" value="Genomic_DNA"/>
</dbReference>
<accession>A0A9X0CJP5</accession>
<feature type="compositionally biased region" description="Basic and acidic residues" evidence="1">
    <location>
        <begin position="210"/>
        <end position="222"/>
    </location>
</feature>
<feature type="compositionally biased region" description="Low complexity" evidence="1">
    <location>
        <begin position="172"/>
        <end position="209"/>
    </location>
</feature>